<dbReference type="AlphaFoldDB" id="A0A8T0IMH1"/>
<dbReference type="InterPro" id="IPR006155">
    <property type="entry name" value="Josephin"/>
</dbReference>
<reference evidence="15" key="1">
    <citation type="submission" date="2020-06" db="EMBL/GenBank/DDBJ databases">
        <title>WGS assembly of Ceratodon purpureus strain R40.</title>
        <authorList>
            <person name="Carey S.B."/>
            <person name="Jenkins J."/>
            <person name="Shu S."/>
            <person name="Lovell J.T."/>
            <person name="Sreedasyam A."/>
            <person name="Maumus F."/>
            <person name="Tiley G.P."/>
            <person name="Fernandez-Pozo N."/>
            <person name="Barry K."/>
            <person name="Chen C."/>
            <person name="Wang M."/>
            <person name="Lipzen A."/>
            <person name="Daum C."/>
            <person name="Saski C.A."/>
            <person name="Payton A.C."/>
            <person name="Mcbreen J.C."/>
            <person name="Conrad R.E."/>
            <person name="Kollar L.M."/>
            <person name="Olsson S."/>
            <person name="Huttunen S."/>
            <person name="Landis J.B."/>
            <person name="Wickett N.J."/>
            <person name="Johnson M.G."/>
            <person name="Rensing S.A."/>
            <person name="Grimwood J."/>
            <person name="Schmutz J."/>
            <person name="Mcdaniel S.F."/>
        </authorList>
    </citation>
    <scope>NUCLEOTIDE SEQUENCE</scope>
    <source>
        <strain evidence="15">R40</strain>
    </source>
</reference>
<name>A0A8T0IMH1_CERPU</name>
<comment type="catalytic activity">
    <reaction evidence="1">
        <text>Thiol-dependent hydrolysis of ester, thioester, amide, peptide and isopeptide bonds formed by the C-terminal Gly of ubiquitin (a 76-residue protein attached to proteins as an intracellular targeting signal).</text>
        <dbReference type="EC" id="3.4.19.12"/>
    </reaction>
</comment>
<protein>
    <recommendedName>
        <fullName evidence="3">ubiquitinyl hydrolase 1</fullName>
        <ecNumber evidence="3">3.4.19.12</ecNumber>
    </recommendedName>
</protein>
<keyword evidence="9" id="KW-0804">Transcription</keyword>
<dbReference type="Pfam" id="PF02099">
    <property type="entry name" value="Josephin"/>
    <property type="match status" value="1"/>
</dbReference>
<evidence type="ECO:0000313" key="16">
    <source>
        <dbReference type="Proteomes" id="UP000822688"/>
    </source>
</evidence>
<organism evidence="15 16">
    <name type="scientific">Ceratodon purpureus</name>
    <name type="common">Fire moss</name>
    <name type="synonym">Dicranum purpureum</name>
    <dbReference type="NCBI Taxonomy" id="3225"/>
    <lineage>
        <taxon>Eukaryota</taxon>
        <taxon>Viridiplantae</taxon>
        <taxon>Streptophyta</taxon>
        <taxon>Embryophyta</taxon>
        <taxon>Bryophyta</taxon>
        <taxon>Bryophytina</taxon>
        <taxon>Bryopsida</taxon>
        <taxon>Dicranidae</taxon>
        <taxon>Pseudoditrichales</taxon>
        <taxon>Ditrichaceae</taxon>
        <taxon>Ceratodon</taxon>
    </lineage>
</organism>
<evidence type="ECO:0000256" key="12">
    <source>
        <dbReference type="PROSITE-ProRule" id="PRU00331"/>
    </source>
</evidence>
<dbReference type="EC" id="3.4.19.12" evidence="3"/>
<evidence type="ECO:0000256" key="3">
    <source>
        <dbReference type="ARBA" id="ARBA00012759"/>
    </source>
</evidence>
<dbReference type="Gene3D" id="3.90.70.40">
    <property type="match status" value="1"/>
</dbReference>
<feature type="active site" evidence="12">
    <location>
        <position position="222"/>
    </location>
</feature>
<gene>
    <name evidence="15" type="ORF">KC19_3G194000</name>
</gene>
<feature type="domain" description="Josephin" evidence="14">
    <location>
        <begin position="104"/>
        <end position="283"/>
    </location>
</feature>
<keyword evidence="6 12" id="KW-0378">Hydrolase</keyword>
<evidence type="ECO:0000256" key="5">
    <source>
        <dbReference type="ARBA" id="ARBA00022786"/>
    </source>
</evidence>
<evidence type="ECO:0000256" key="11">
    <source>
        <dbReference type="PIRSR" id="PIRSR633865-1"/>
    </source>
</evidence>
<evidence type="ECO:0000313" key="15">
    <source>
        <dbReference type="EMBL" id="KAG0584215.1"/>
    </source>
</evidence>
<feature type="active site" evidence="12">
    <location>
        <position position="117"/>
    </location>
</feature>
<accession>A0A8T0IMH1</accession>
<evidence type="ECO:0000256" key="1">
    <source>
        <dbReference type="ARBA" id="ARBA00000707"/>
    </source>
</evidence>
<evidence type="ECO:0000256" key="4">
    <source>
        <dbReference type="ARBA" id="ARBA00022670"/>
    </source>
</evidence>
<keyword evidence="5" id="KW-0833">Ubl conjugation pathway</keyword>
<dbReference type="InterPro" id="IPR033865">
    <property type="entry name" value="Ataxin-3"/>
</dbReference>
<dbReference type="PANTHER" id="PTHR14159">
    <property type="entry name" value="ATAXIN-3-RELATED"/>
    <property type="match status" value="1"/>
</dbReference>
<feature type="region of interest" description="Disordered" evidence="13">
    <location>
        <begin position="367"/>
        <end position="390"/>
    </location>
</feature>
<keyword evidence="7" id="KW-0788">Thiol protease</keyword>
<feature type="active site" description="Proton acceptor" evidence="11">
    <location>
        <position position="222"/>
    </location>
</feature>
<evidence type="ECO:0000256" key="9">
    <source>
        <dbReference type="ARBA" id="ARBA00023163"/>
    </source>
</evidence>
<evidence type="ECO:0000259" key="14">
    <source>
        <dbReference type="PROSITE" id="PS50957"/>
    </source>
</evidence>
<dbReference type="SMART" id="SM01246">
    <property type="entry name" value="Josephin"/>
    <property type="match status" value="1"/>
</dbReference>
<dbReference type="GO" id="GO:0005634">
    <property type="term" value="C:nucleus"/>
    <property type="evidence" value="ECO:0007669"/>
    <property type="project" value="UniProtKB-SubCell"/>
</dbReference>
<dbReference type="GO" id="GO:0016579">
    <property type="term" value="P:protein deubiquitination"/>
    <property type="evidence" value="ECO:0007669"/>
    <property type="project" value="InterPro"/>
</dbReference>
<feature type="region of interest" description="Disordered" evidence="13">
    <location>
        <begin position="1"/>
        <end position="38"/>
    </location>
</feature>
<dbReference type="PROSITE" id="PS50957">
    <property type="entry name" value="JOSEPHIN"/>
    <property type="match status" value="1"/>
</dbReference>
<keyword evidence="4" id="KW-0645">Protease</keyword>
<evidence type="ECO:0000256" key="2">
    <source>
        <dbReference type="ARBA" id="ARBA00004123"/>
    </source>
</evidence>
<dbReference type="EMBL" id="CM026423">
    <property type="protein sequence ID" value="KAG0584215.1"/>
    <property type="molecule type" value="Genomic_DNA"/>
</dbReference>
<dbReference type="PANTHER" id="PTHR14159:SF0">
    <property type="entry name" value="ATAXIN-3-RELATED"/>
    <property type="match status" value="1"/>
</dbReference>
<comment type="caution">
    <text evidence="15">The sequence shown here is derived from an EMBL/GenBank/DDBJ whole genome shotgun (WGS) entry which is preliminary data.</text>
</comment>
<evidence type="ECO:0000256" key="6">
    <source>
        <dbReference type="ARBA" id="ARBA00022801"/>
    </source>
</evidence>
<comment type="subcellular location">
    <subcellularLocation>
        <location evidence="2">Nucleus</location>
    </subcellularLocation>
</comment>
<dbReference type="GO" id="GO:0004843">
    <property type="term" value="F:cysteine-type deubiquitinase activity"/>
    <property type="evidence" value="ECO:0007669"/>
    <property type="project" value="UniProtKB-EC"/>
</dbReference>
<evidence type="ECO:0000256" key="7">
    <source>
        <dbReference type="ARBA" id="ARBA00022807"/>
    </source>
</evidence>
<keyword evidence="8" id="KW-0805">Transcription regulation</keyword>
<proteinExistence type="predicted"/>
<dbReference type="PRINTS" id="PR01233">
    <property type="entry name" value="JOSEPHIN"/>
</dbReference>
<sequence>MSILRRHPISAHPSWHRPPGVRPPPSIHSHSLRSSPPKPNTVSILLLHNSRSHSFTANIHIRVPTSTQTIFRGDSNPGGFCRVVEVGVAMAEGGGGTAMAMAVPALLYHEVQESRLCAVHCVNAVLQGPYFSEVDLATMAQELDQQEQQVMLESGAGSTHYLNYMAEGSSNVDADGNFSIQVLNRALQIWNLQCVPLEAPEAADARADPQQQSAFICHLQAHWFCIRRVGEKWYNFNSLYPAPEYLSNFYLSAYLDTLKNSGWSIFVVRGSLPNSACWGNEDNVGRWLTSEEAERITRAAKDAEAEKSKASPVAKDGSKIGSANLAAALAASFNPQAASASFSNNFGGDEDADYASAIAASLADIKCPPTSSSSSAQQGQQTQGPDASALAQALASSLFSAARASGLNLPAPPHPPKD</sequence>
<evidence type="ECO:0000256" key="13">
    <source>
        <dbReference type="SAM" id="MobiDB-lite"/>
    </source>
</evidence>
<evidence type="ECO:0000256" key="10">
    <source>
        <dbReference type="ARBA" id="ARBA00023242"/>
    </source>
</evidence>
<dbReference type="Proteomes" id="UP000822688">
    <property type="component" value="Chromosome 3"/>
</dbReference>
<dbReference type="GO" id="GO:0006508">
    <property type="term" value="P:proteolysis"/>
    <property type="evidence" value="ECO:0007669"/>
    <property type="project" value="UniProtKB-KW"/>
</dbReference>
<keyword evidence="10" id="KW-0539">Nucleus</keyword>
<dbReference type="FunFam" id="3.90.70.40:FF:000004">
    <property type="entry name" value="ataxin-3 homolog"/>
    <property type="match status" value="1"/>
</dbReference>
<evidence type="ECO:0000256" key="8">
    <source>
        <dbReference type="ARBA" id="ARBA00023015"/>
    </source>
</evidence>
<feature type="active site" description="Nucleophile" evidence="11">
    <location>
        <position position="117"/>
    </location>
</feature>
<feature type="active site" evidence="11 12">
    <location>
        <position position="237"/>
    </location>
</feature>
<keyword evidence="16" id="KW-1185">Reference proteome</keyword>
<dbReference type="Gene3D" id="1.10.287.10">
    <property type="entry name" value="S15/NS1, RNA-binding"/>
    <property type="match status" value="1"/>
</dbReference>